<accession>A0AAV4UUL8</accession>
<dbReference type="InterPro" id="IPR050479">
    <property type="entry name" value="CYP11_CYP27_families"/>
</dbReference>
<keyword evidence="7 9" id="KW-0503">Monooxygenase</keyword>
<dbReference type="Pfam" id="PF00067">
    <property type="entry name" value="p450"/>
    <property type="match status" value="1"/>
</dbReference>
<dbReference type="PANTHER" id="PTHR24279:SF120">
    <property type="entry name" value="CYTOCHROME P450"/>
    <property type="match status" value="1"/>
</dbReference>
<keyword evidence="12" id="KW-1185">Reference proteome</keyword>
<dbReference type="PROSITE" id="PS00086">
    <property type="entry name" value="CYTOCHROME_P450"/>
    <property type="match status" value="1"/>
</dbReference>
<feature type="binding site" description="axial binding residue" evidence="8">
    <location>
        <position position="551"/>
    </location>
    <ligand>
        <name>heme</name>
        <dbReference type="ChEBI" id="CHEBI:30413"/>
    </ligand>
    <ligandPart>
        <name>Fe</name>
        <dbReference type="ChEBI" id="CHEBI:18248"/>
    </ligandPart>
</feature>
<evidence type="ECO:0000256" key="1">
    <source>
        <dbReference type="ARBA" id="ARBA00001971"/>
    </source>
</evidence>
<sequence>MSISYEAKQNTGNPEILDMGLVALPCNVLINQESSGFIGSERSLVYVGEEREKNFFNCTVYLPSKVAPTDFQEANSDGMAARKALKETVSRTIAEVNVLQPSVSATTSGNQPKQQNADDGSPKLSEKYLELKDIPGPWPSIPILGTNWQYMKGGRYHMINVYESNKDKYRRYGPIVKEEFQWGRPAVQLYNPEDFQKVFVKQGRYPERRISDFLVHYRRNRPEKYESAGLANTLGDEWDRLRKVIAPVLLKPKAINFLMPSMNAVGDDFAYLLRAKRDPDTLVLADIKDAAYRLALEGVYMMSLDTRLGCLEPDVQENSTASDMILSVKLLFESFHELFYGLPLWKLYETASYKKLDRAESLMYEASSKQIEDTIEMMKNDLDQEEGVLRTLIKKDELSHKELVVSVIDLLSGGIFTVANSFSFLVYHMARNPDVQEKLYKELTGAMGDSEITVERMSKMPYLKACVKEAFRLSPTIPCINRNLDKDTILSGYRVPAGTEVFCNFPVPCMQEDKFPEPERFFPDRWLVKDRGTPSWNPFSLLPFGFGQRMCIGKRFAEMELHVALAKLVYNFQLEYVGQELEVKAAFIIVPSNPISVVLRDR</sequence>
<dbReference type="AlphaFoldDB" id="A0AAV4UUL8"/>
<dbReference type="InterPro" id="IPR036396">
    <property type="entry name" value="Cyt_P450_sf"/>
</dbReference>
<organism evidence="11 12">
    <name type="scientific">Caerostris darwini</name>
    <dbReference type="NCBI Taxonomy" id="1538125"/>
    <lineage>
        <taxon>Eukaryota</taxon>
        <taxon>Metazoa</taxon>
        <taxon>Ecdysozoa</taxon>
        <taxon>Arthropoda</taxon>
        <taxon>Chelicerata</taxon>
        <taxon>Arachnida</taxon>
        <taxon>Araneae</taxon>
        <taxon>Araneomorphae</taxon>
        <taxon>Entelegynae</taxon>
        <taxon>Araneoidea</taxon>
        <taxon>Araneidae</taxon>
        <taxon>Caerostris</taxon>
    </lineage>
</organism>
<dbReference type="Proteomes" id="UP001054837">
    <property type="component" value="Unassembled WGS sequence"/>
</dbReference>
<dbReference type="SUPFAM" id="SSF48264">
    <property type="entry name" value="Cytochrome P450"/>
    <property type="match status" value="1"/>
</dbReference>
<dbReference type="GO" id="GO:0004497">
    <property type="term" value="F:monooxygenase activity"/>
    <property type="evidence" value="ECO:0007669"/>
    <property type="project" value="UniProtKB-KW"/>
</dbReference>
<evidence type="ECO:0000313" key="12">
    <source>
        <dbReference type="Proteomes" id="UP001054837"/>
    </source>
</evidence>
<evidence type="ECO:0000256" key="6">
    <source>
        <dbReference type="ARBA" id="ARBA00023004"/>
    </source>
</evidence>
<dbReference type="GO" id="GO:0005506">
    <property type="term" value="F:iron ion binding"/>
    <property type="evidence" value="ECO:0007669"/>
    <property type="project" value="InterPro"/>
</dbReference>
<dbReference type="CDD" id="cd11054">
    <property type="entry name" value="CYP24A1-like"/>
    <property type="match status" value="1"/>
</dbReference>
<dbReference type="Gene3D" id="1.10.630.10">
    <property type="entry name" value="Cytochrome P450"/>
    <property type="match status" value="1"/>
</dbReference>
<protein>
    <submittedName>
        <fullName evidence="11">Ecdysone 20-monooxygenase</fullName>
    </submittedName>
</protein>
<feature type="region of interest" description="Disordered" evidence="10">
    <location>
        <begin position="101"/>
        <end position="122"/>
    </location>
</feature>
<evidence type="ECO:0000256" key="9">
    <source>
        <dbReference type="RuleBase" id="RU000461"/>
    </source>
</evidence>
<dbReference type="GO" id="GO:0016705">
    <property type="term" value="F:oxidoreductase activity, acting on paired donors, with incorporation or reduction of molecular oxygen"/>
    <property type="evidence" value="ECO:0007669"/>
    <property type="project" value="InterPro"/>
</dbReference>
<comment type="cofactor">
    <cofactor evidence="1 8">
        <name>heme</name>
        <dbReference type="ChEBI" id="CHEBI:30413"/>
    </cofactor>
</comment>
<feature type="compositionally biased region" description="Polar residues" evidence="10">
    <location>
        <begin position="101"/>
        <end position="118"/>
    </location>
</feature>
<name>A0AAV4UUL8_9ARAC</name>
<keyword evidence="5 9" id="KW-0560">Oxidoreductase</keyword>
<dbReference type="PANTHER" id="PTHR24279">
    <property type="entry name" value="CYTOCHROME P450"/>
    <property type="match status" value="1"/>
</dbReference>
<evidence type="ECO:0000256" key="7">
    <source>
        <dbReference type="ARBA" id="ARBA00023033"/>
    </source>
</evidence>
<dbReference type="PRINTS" id="PR00463">
    <property type="entry name" value="EP450I"/>
</dbReference>
<evidence type="ECO:0000256" key="5">
    <source>
        <dbReference type="ARBA" id="ARBA00023002"/>
    </source>
</evidence>
<keyword evidence="4 8" id="KW-0479">Metal-binding</keyword>
<comment type="caution">
    <text evidence="11">The sequence shown here is derived from an EMBL/GenBank/DDBJ whole genome shotgun (WGS) entry which is preliminary data.</text>
</comment>
<dbReference type="InterPro" id="IPR001128">
    <property type="entry name" value="Cyt_P450"/>
</dbReference>
<comment type="similarity">
    <text evidence="2 9">Belongs to the cytochrome P450 family.</text>
</comment>
<keyword evidence="6 8" id="KW-0408">Iron</keyword>
<evidence type="ECO:0000256" key="2">
    <source>
        <dbReference type="ARBA" id="ARBA00010617"/>
    </source>
</evidence>
<evidence type="ECO:0000313" key="11">
    <source>
        <dbReference type="EMBL" id="GIY61400.1"/>
    </source>
</evidence>
<dbReference type="InterPro" id="IPR002401">
    <property type="entry name" value="Cyt_P450_E_grp-I"/>
</dbReference>
<proteinExistence type="inferred from homology"/>
<evidence type="ECO:0000256" key="3">
    <source>
        <dbReference type="ARBA" id="ARBA00022617"/>
    </source>
</evidence>
<dbReference type="InterPro" id="IPR017972">
    <property type="entry name" value="Cyt_P450_CS"/>
</dbReference>
<reference evidence="11 12" key="1">
    <citation type="submission" date="2021-06" db="EMBL/GenBank/DDBJ databases">
        <title>Caerostris darwini draft genome.</title>
        <authorList>
            <person name="Kono N."/>
            <person name="Arakawa K."/>
        </authorList>
    </citation>
    <scope>NUCLEOTIDE SEQUENCE [LARGE SCALE GENOMIC DNA]</scope>
</reference>
<dbReference type="EMBL" id="BPLQ01011939">
    <property type="protein sequence ID" value="GIY61400.1"/>
    <property type="molecule type" value="Genomic_DNA"/>
</dbReference>
<evidence type="ECO:0000256" key="8">
    <source>
        <dbReference type="PIRSR" id="PIRSR602401-1"/>
    </source>
</evidence>
<dbReference type="PRINTS" id="PR00385">
    <property type="entry name" value="P450"/>
</dbReference>
<evidence type="ECO:0000256" key="10">
    <source>
        <dbReference type="SAM" id="MobiDB-lite"/>
    </source>
</evidence>
<keyword evidence="3 8" id="KW-0349">Heme</keyword>
<evidence type="ECO:0000256" key="4">
    <source>
        <dbReference type="ARBA" id="ARBA00022723"/>
    </source>
</evidence>
<gene>
    <name evidence="11" type="primary">shd</name>
    <name evidence="11" type="ORF">CDAR_541741</name>
</gene>
<dbReference type="GO" id="GO:0020037">
    <property type="term" value="F:heme binding"/>
    <property type="evidence" value="ECO:0007669"/>
    <property type="project" value="InterPro"/>
</dbReference>
<dbReference type="FunFam" id="1.10.630.10:FF:000006">
    <property type="entry name" value="Cytochrome P450 302a1, mitochondrial"/>
    <property type="match status" value="1"/>
</dbReference>